<keyword evidence="5" id="KW-0560">Oxidoreductase</keyword>
<dbReference type="KEGG" id="vg:19526051"/>
<dbReference type="EMBL" id="KJ489399">
    <property type="protein sequence ID" value="AHZ10069.1"/>
    <property type="molecule type" value="Genomic_DNA"/>
</dbReference>
<dbReference type="PANTHER" id="PTHR48069:SF3">
    <property type="entry name" value="DIHYDROFOLATE REDUCTASE"/>
    <property type="match status" value="1"/>
</dbReference>
<sequence>MIISSIVARDRNGGIGLDNKLLIHLPKDLAWFRKQTIGKVVVMGSKTHLSIGKFLEKRVNVVLTRNKAFVPLDKDVIVFHNIHEMLNYFKDEKEIMVIGGGEIYRQFAPMVNRHYVTEIDALFGADTFYPPFDTKVYKRFFNKGETREVHEHNGIKYEFAIYKKVD</sequence>
<evidence type="ECO:0000256" key="5">
    <source>
        <dbReference type="ARBA" id="ARBA00023002"/>
    </source>
</evidence>
<evidence type="ECO:0000256" key="3">
    <source>
        <dbReference type="ARBA" id="ARBA00022563"/>
    </source>
</evidence>
<dbReference type="CDD" id="cd00209">
    <property type="entry name" value="DHFR"/>
    <property type="match status" value="1"/>
</dbReference>
<dbReference type="GeneID" id="19526051"/>
<dbReference type="GO" id="GO:0046654">
    <property type="term" value="P:tetrahydrofolate biosynthetic process"/>
    <property type="evidence" value="ECO:0007669"/>
    <property type="project" value="InterPro"/>
</dbReference>
<keyword evidence="3" id="KW-0554">One-carbon metabolism</keyword>
<dbReference type="GO" id="GO:0050661">
    <property type="term" value="F:NADP binding"/>
    <property type="evidence" value="ECO:0007669"/>
    <property type="project" value="InterPro"/>
</dbReference>
<evidence type="ECO:0000313" key="7">
    <source>
        <dbReference type="EMBL" id="AHZ10069.1"/>
    </source>
</evidence>
<evidence type="ECO:0000313" key="8">
    <source>
        <dbReference type="Proteomes" id="UP000026900"/>
    </source>
</evidence>
<dbReference type="EC" id="1.5.1.3" evidence="2"/>
<accession>A0A024B0B1</accession>
<dbReference type="GO" id="GO:0046655">
    <property type="term" value="P:folic acid metabolic process"/>
    <property type="evidence" value="ECO:0007669"/>
    <property type="project" value="TreeGrafter"/>
</dbReference>
<proteinExistence type="predicted"/>
<name>A0A024B0B1_9CAUD</name>
<dbReference type="Proteomes" id="UP000026900">
    <property type="component" value="Segment"/>
</dbReference>
<dbReference type="RefSeq" id="YP_009036500.1">
    <property type="nucleotide sequence ID" value="NC_024213.1"/>
</dbReference>
<dbReference type="GO" id="GO:0006730">
    <property type="term" value="P:one-carbon metabolic process"/>
    <property type="evidence" value="ECO:0007669"/>
    <property type="project" value="UniProtKB-KW"/>
</dbReference>
<dbReference type="PRINTS" id="PR00070">
    <property type="entry name" value="DHFR"/>
</dbReference>
<dbReference type="Pfam" id="PF00186">
    <property type="entry name" value="DHFR_1"/>
    <property type="match status" value="1"/>
</dbReference>
<dbReference type="Gene3D" id="3.40.430.10">
    <property type="entry name" value="Dihydrofolate Reductase, subunit A"/>
    <property type="match status" value="1"/>
</dbReference>
<protein>
    <recommendedName>
        <fullName evidence="2">dihydrofolate reductase</fullName>
        <ecNumber evidence="2">1.5.1.3</ecNumber>
    </recommendedName>
</protein>
<dbReference type="InterPro" id="IPR024072">
    <property type="entry name" value="DHFR-like_dom_sf"/>
</dbReference>
<dbReference type="InterPro" id="IPR012259">
    <property type="entry name" value="DHFR"/>
</dbReference>
<dbReference type="PANTHER" id="PTHR48069">
    <property type="entry name" value="DIHYDROFOLATE REDUCTASE"/>
    <property type="match status" value="1"/>
</dbReference>
<dbReference type="GO" id="GO:0046452">
    <property type="term" value="P:dihydrofolate metabolic process"/>
    <property type="evidence" value="ECO:0007669"/>
    <property type="project" value="TreeGrafter"/>
</dbReference>
<evidence type="ECO:0000259" key="6">
    <source>
        <dbReference type="PROSITE" id="PS51330"/>
    </source>
</evidence>
<dbReference type="SUPFAM" id="SSF53597">
    <property type="entry name" value="Dihydrofolate reductase-like"/>
    <property type="match status" value="1"/>
</dbReference>
<evidence type="ECO:0000256" key="1">
    <source>
        <dbReference type="ARBA" id="ARBA00004903"/>
    </source>
</evidence>
<evidence type="ECO:0000256" key="4">
    <source>
        <dbReference type="ARBA" id="ARBA00022857"/>
    </source>
</evidence>
<evidence type="ECO:0000256" key="2">
    <source>
        <dbReference type="ARBA" id="ARBA00012856"/>
    </source>
</evidence>
<dbReference type="GO" id="GO:0004146">
    <property type="term" value="F:dihydrofolate reductase activity"/>
    <property type="evidence" value="ECO:0007669"/>
    <property type="project" value="UniProtKB-EC"/>
</dbReference>
<feature type="domain" description="DHFR" evidence="6">
    <location>
        <begin position="2"/>
        <end position="164"/>
    </location>
</feature>
<reference evidence="8" key="1">
    <citation type="submission" date="2014-09" db="EMBL/GenBank/DDBJ databases">
        <authorList>
            <person name="Sauder A.B."/>
            <person name="McKenzie Q.R."/>
            <person name="Temple L.M."/>
            <person name="Alexis B.K."/>
            <person name="Al-Atrache Z."/>
            <person name="Lewis L.O."/>
            <person name="Loesser-Casey K.E."/>
            <person name="Mitchell K.J."/>
        </authorList>
    </citation>
    <scope>NUCLEOTIDE SEQUENCE [LARGE SCALE GENOMIC DNA]</scope>
</reference>
<keyword evidence="4" id="KW-0521">NADP</keyword>
<dbReference type="PROSITE" id="PS51330">
    <property type="entry name" value="DHFR_2"/>
    <property type="match status" value="1"/>
</dbReference>
<organism evidence="7 8">
    <name type="scientific">Bacillus phage Hakuna</name>
    <dbReference type="NCBI Taxonomy" id="1486659"/>
    <lineage>
        <taxon>Viruses</taxon>
        <taxon>Duplodnaviria</taxon>
        <taxon>Heunggongvirae</taxon>
        <taxon>Uroviricota</taxon>
        <taxon>Caudoviricetes</taxon>
        <taxon>Herelleviridae</taxon>
        <taxon>Bastillevirinae</taxon>
        <taxon>Wphvirus</taxon>
        <taxon>Wphvirus hakuna</taxon>
    </lineage>
</organism>
<dbReference type="InterPro" id="IPR001796">
    <property type="entry name" value="DHFR_dom"/>
</dbReference>
<comment type="pathway">
    <text evidence="1">Cofactor biosynthesis; tetrahydrofolate biosynthesis; 5,6,7,8-tetrahydrofolate from 7,8-dihydrofolate: step 1/1.</text>
</comment>
<keyword evidence="8" id="KW-1185">Reference proteome</keyword>